<feature type="compositionally biased region" description="Low complexity" evidence="1">
    <location>
        <begin position="1098"/>
        <end position="1126"/>
    </location>
</feature>
<dbReference type="EMBL" id="QOKY01000135">
    <property type="protein sequence ID" value="RMZ56721.1"/>
    <property type="molecule type" value="Genomic_DNA"/>
</dbReference>
<evidence type="ECO:0000313" key="3">
    <source>
        <dbReference type="Proteomes" id="UP000279271"/>
    </source>
</evidence>
<name>A0A3M7L1T6_AUXPR</name>
<organism evidence="2 3">
    <name type="scientific">Auxenochlorella protothecoides</name>
    <name type="common">Green microalga</name>
    <name type="synonym">Chlorella protothecoides</name>
    <dbReference type="NCBI Taxonomy" id="3075"/>
    <lineage>
        <taxon>Eukaryota</taxon>
        <taxon>Viridiplantae</taxon>
        <taxon>Chlorophyta</taxon>
        <taxon>core chlorophytes</taxon>
        <taxon>Trebouxiophyceae</taxon>
        <taxon>Chlorellales</taxon>
        <taxon>Chlorellaceae</taxon>
        <taxon>Auxenochlorella</taxon>
    </lineage>
</organism>
<protein>
    <submittedName>
        <fullName evidence="2">Uncharacterized protein</fullName>
    </submittedName>
</protein>
<proteinExistence type="predicted"/>
<feature type="region of interest" description="Disordered" evidence="1">
    <location>
        <begin position="1085"/>
        <end position="1130"/>
    </location>
</feature>
<reference evidence="3" key="1">
    <citation type="journal article" date="2018" name="Algal Res.">
        <title>Characterization of plant carbon substrate utilization by Auxenochlorella protothecoides.</title>
        <authorList>
            <person name="Vogler B.W."/>
            <person name="Starkenburg S.R."/>
            <person name="Sudasinghe N."/>
            <person name="Schambach J.Y."/>
            <person name="Rollin J.A."/>
            <person name="Pattathil S."/>
            <person name="Barry A.N."/>
        </authorList>
    </citation>
    <scope>NUCLEOTIDE SEQUENCE [LARGE SCALE GENOMIC DNA]</scope>
    <source>
        <strain evidence="3">UTEX 25</strain>
    </source>
</reference>
<feature type="compositionally biased region" description="Low complexity" evidence="1">
    <location>
        <begin position="473"/>
        <end position="505"/>
    </location>
</feature>
<evidence type="ECO:0000256" key="1">
    <source>
        <dbReference type="SAM" id="MobiDB-lite"/>
    </source>
</evidence>
<evidence type="ECO:0000313" key="2">
    <source>
        <dbReference type="EMBL" id="RMZ56721.1"/>
    </source>
</evidence>
<feature type="region of interest" description="Disordered" evidence="1">
    <location>
        <begin position="177"/>
        <end position="204"/>
    </location>
</feature>
<dbReference type="AlphaFoldDB" id="A0A3M7L1T6"/>
<feature type="region of interest" description="Disordered" evidence="1">
    <location>
        <begin position="31"/>
        <end position="50"/>
    </location>
</feature>
<feature type="region of interest" description="Disordered" evidence="1">
    <location>
        <begin position="448"/>
        <end position="549"/>
    </location>
</feature>
<feature type="compositionally biased region" description="Low complexity" evidence="1">
    <location>
        <begin position="190"/>
        <end position="199"/>
    </location>
</feature>
<comment type="caution">
    <text evidence="2">The sequence shown here is derived from an EMBL/GenBank/DDBJ whole genome shotgun (WGS) entry which is preliminary data.</text>
</comment>
<sequence>MFAVEAHVQQLTVTELPTSLASILARFPNLRPAKKAPNEPRTPSKGYGVQSTQRQALAQGLVLLMQRASDLDTPDLTQLCRSALHQTFQREPWMWSLLLQRHADLVLAHAGAARLLAGVLSSLPDAMQARALESLAGHLQAAATATAAATGASARDGLEPFLALALNVLEAGFPGGLKGGGRGEAEEAQDPTQDTTQPPDFRPSPASAPALRLILVAGTATTSLGRRRAIRALAAQLSCAATVVRIVGAWGEGRAAQRARRIQALALLLAGDCASRAFQPVTEEAGAVQGARTSLAALSTLLAVHWELAQYLAALGSRSSDVVDWPPPLRAQILRLLLDPDGVGGRQGPRIGLAPPLLAHALGLVAQGPLATGGDHAAHAEALRLVWLGHCACIQASWWESEGSSLGGCRGRCQGLTAPHLVLHPGVRHGGPALMTAYRLHDALAGAGRPTVVQKSQPTPKGTGKATKRQRQAQEAAAAPPPDLLALLLGGAGAGHQSQGESASQWGGARDARPPSPGRSGASGEQPDSDSGSLPPARVLMRPTPDMGEEEREAMWAAYIADKESMLDLLGVSLGWQGPRGLGGGGAALQIYLHSIWHDARYRDWFDEDSAPPPAARGGGGVDGALDAAFGGGTADGAPASLPASFLETSVAAPWQGAGAACLGLALCTLRACDGAGEVYAGDKVGAANGPLAWVQALLPPLEGSDAVALGVQAALGLLGFQSRNCWTAAMQGASSCPLGMVGLTLALHLHELVTRRARWAAPVWLEAVLKLLCWLMPLARQEAKQAALAERVARYAPLALLPDILREVLSSSRLGPSNLTPSSATALLDLEATPGRAPELADKAVTVWASLAWLAFHAAGHADCTEDPLPDWVVEEALDHPVVGVRGDTLRAALDWLFRRLAAAAAGWTGIAIFATPADPQTADDAAATPATTASALLPVWDVAATCACEPAGRPIVPGAAPPASLVSGALDLMAACLACARRPLARLAAELDALTCAHAGRGSRDPRAATPPHAAHAAAEVLALSLELAGRVGGCIAVHEAAALEARRLLEEVMGLQAACAELLRTCPEACVAALASTADAAPRLFDPGEPGGADGADASPASPESSDADAPPAQPAPGAGRNAAARRRARLARVTNPYLKAVLCEEGGECVGEGELSDLEDFIVANPERDYGSFIGAHFPRPHESESEEGSGEGAAPPQDHD</sequence>
<accession>A0A3M7L1T6</accession>
<feature type="region of interest" description="Disordered" evidence="1">
    <location>
        <begin position="1177"/>
        <end position="1205"/>
    </location>
</feature>
<gene>
    <name evidence="2" type="ORF">APUTEX25_002810</name>
</gene>
<dbReference type="Proteomes" id="UP000279271">
    <property type="component" value="Unassembled WGS sequence"/>
</dbReference>